<dbReference type="KEGG" id="pfaa:MM59RIKEN_03140"/>
<proteinExistence type="predicted"/>
<dbReference type="Proteomes" id="UP000679848">
    <property type="component" value="Chromosome"/>
</dbReference>
<dbReference type="RefSeq" id="WP_213542544.1">
    <property type="nucleotide sequence ID" value="NZ_AP023420.1"/>
</dbReference>
<reference evidence="1" key="1">
    <citation type="submission" date="2020-09" db="EMBL/GenBank/DDBJ databases">
        <title>New species isolated from human feces.</title>
        <authorList>
            <person name="Kitahara M."/>
            <person name="Shigeno Y."/>
            <person name="Shime M."/>
            <person name="Matsumoto Y."/>
            <person name="Nakamura S."/>
            <person name="Motooka D."/>
            <person name="Fukuoka S."/>
            <person name="Nishikawa H."/>
            <person name="Benno Y."/>
        </authorList>
    </citation>
    <scope>NUCLEOTIDE SEQUENCE</scope>
    <source>
        <strain evidence="1">MM59</strain>
    </source>
</reference>
<organism evidence="1 2">
    <name type="scientific">Pusillibacter faecalis</name>
    <dbReference type="NCBI Taxonomy" id="2714358"/>
    <lineage>
        <taxon>Bacteria</taxon>
        <taxon>Bacillati</taxon>
        <taxon>Bacillota</taxon>
        <taxon>Clostridia</taxon>
        <taxon>Eubacteriales</taxon>
        <taxon>Oscillospiraceae</taxon>
        <taxon>Pusillibacter</taxon>
    </lineage>
</organism>
<dbReference type="AlphaFoldDB" id="A0A810Q8P4"/>
<keyword evidence="2" id="KW-1185">Reference proteome</keyword>
<accession>A0A810Q8P4</accession>
<evidence type="ECO:0000313" key="2">
    <source>
        <dbReference type="Proteomes" id="UP000679848"/>
    </source>
</evidence>
<sequence>MLAVLMSMKPEWWEKILDGEKTLEIRKTHPQNERLEWPVTVLVYVSGTGAVQGQFLCPGEVSYRTMQDLEEMSCVPREDLLKYAKGRRLSGWIVQSPEKFDAPSPLAEFGLDRPPMSWQYGEIPDAEEV</sequence>
<dbReference type="SUPFAM" id="SSF88697">
    <property type="entry name" value="PUA domain-like"/>
    <property type="match status" value="1"/>
</dbReference>
<dbReference type="EMBL" id="AP023420">
    <property type="protein sequence ID" value="BCK82995.1"/>
    <property type="molecule type" value="Genomic_DNA"/>
</dbReference>
<evidence type="ECO:0000313" key="1">
    <source>
        <dbReference type="EMBL" id="BCK82995.1"/>
    </source>
</evidence>
<name>A0A810Q8P4_9FIRM</name>
<dbReference type="Gene3D" id="2.30.130.30">
    <property type="entry name" value="Hypothetical protein"/>
    <property type="match status" value="1"/>
</dbReference>
<evidence type="ECO:0008006" key="3">
    <source>
        <dbReference type="Google" id="ProtNLM"/>
    </source>
</evidence>
<dbReference type="InterPro" id="IPR015947">
    <property type="entry name" value="PUA-like_sf"/>
</dbReference>
<protein>
    <recommendedName>
        <fullName evidence="3">ASCH domain-containing protein</fullName>
    </recommendedName>
</protein>
<gene>
    <name evidence="1" type="ORF">MM59RIKEN_03140</name>
</gene>